<dbReference type="Proteomes" id="UP001590951">
    <property type="component" value="Unassembled WGS sequence"/>
</dbReference>
<feature type="domain" description="CENP-V/GFA" evidence="5">
    <location>
        <begin position="2"/>
        <end position="116"/>
    </location>
</feature>
<evidence type="ECO:0000313" key="7">
    <source>
        <dbReference type="Proteomes" id="UP001590951"/>
    </source>
</evidence>
<dbReference type="InterPro" id="IPR011057">
    <property type="entry name" value="Mss4-like_sf"/>
</dbReference>
<name>A0ABR4BGX0_9LECA</name>
<keyword evidence="2" id="KW-0479">Metal-binding</keyword>
<evidence type="ECO:0000256" key="2">
    <source>
        <dbReference type="ARBA" id="ARBA00022723"/>
    </source>
</evidence>
<dbReference type="PANTHER" id="PTHR33337">
    <property type="entry name" value="GFA DOMAIN-CONTAINING PROTEIN"/>
    <property type="match status" value="1"/>
</dbReference>
<reference evidence="6 7" key="1">
    <citation type="submission" date="2024-09" db="EMBL/GenBank/DDBJ databases">
        <title>Rethinking Asexuality: The Enigmatic Case of Functional Sexual Genes in Lepraria (Stereocaulaceae).</title>
        <authorList>
            <person name="Doellman M."/>
            <person name="Sun Y."/>
            <person name="Barcenas-Pena A."/>
            <person name="Lumbsch H.T."/>
            <person name="Grewe F."/>
        </authorList>
    </citation>
    <scope>NUCLEOTIDE SEQUENCE [LARGE SCALE GENOMIC DNA]</scope>
    <source>
        <strain evidence="6 7">Grewe 0041</strain>
    </source>
</reference>
<dbReference type="Gene3D" id="3.90.1590.10">
    <property type="entry name" value="glutathione-dependent formaldehyde- activating enzyme (gfa)"/>
    <property type="match status" value="1"/>
</dbReference>
<dbReference type="PROSITE" id="PS51891">
    <property type="entry name" value="CENP_V_GFA"/>
    <property type="match status" value="1"/>
</dbReference>
<proteinExistence type="inferred from homology"/>
<comment type="similarity">
    <text evidence="1">Belongs to the Gfa family.</text>
</comment>
<evidence type="ECO:0000256" key="3">
    <source>
        <dbReference type="ARBA" id="ARBA00022833"/>
    </source>
</evidence>
<dbReference type="PANTHER" id="PTHR33337:SF30">
    <property type="entry name" value="DUF636 DOMAIN PROTEIN (AFU_ORTHOLOGUE AFUA_1G03180)"/>
    <property type="match status" value="1"/>
</dbReference>
<gene>
    <name evidence="6" type="ORF">ABVK25_004516</name>
</gene>
<dbReference type="SUPFAM" id="SSF51316">
    <property type="entry name" value="Mss4-like"/>
    <property type="match status" value="1"/>
</dbReference>
<keyword evidence="3" id="KW-0862">Zinc</keyword>
<keyword evidence="7" id="KW-1185">Reference proteome</keyword>
<dbReference type="Pfam" id="PF04828">
    <property type="entry name" value="GFA"/>
    <property type="match status" value="1"/>
</dbReference>
<organism evidence="6 7">
    <name type="scientific">Lepraria finkii</name>
    <dbReference type="NCBI Taxonomy" id="1340010"/>
    <lineage>
        <taxon>Eukaryota</taxon>
        <taxon>Fungi</taxon>
        <taxon>Dikarya</taxon>
        <taxon>Ascomycota</taxon>
        <taxon>Pezizomycotina</taxon>
        <taxon>Lecanoromycetes</taxon>
        <taxon>OSLEUM clade</taxon>
        <taxon>Lecanoromycetidae</taxon>
        <taxon>Lecanorales</taxon>
        <taxon>Lecanorineae</taxon>
        <taxon>Stereocaulaceae</taxon>
        <taxon>Lepraria</taxon>
    </lineage>
</organism>
<evidence type="ECO:0000256" key="4">
    <source>
        <dbReference type="ARBA" id="ARBA00023239"/>
    </source>
</evidence>
<evidence type="ECO:0000313" key="6">
    <source>
        <dbReference type="EMBL" id="KAL2055178.1"/>
    </source>
</evidence>
<accession>A0ABR4BGX0</accession>
<protein>
    <recommendedName>
        <fullName evidence="5">CENP-V/GFA domain-containing protein</fullName>
    </recommendedName>
</protein>
<sequence length="138" mass="15019">MTKGSCMCGEIVYEYTGEPQVTALCHCTDCQKWSGGAYTSNVVVPRADFHVTKGSPKHYNVKGDSGKMNDHWFCGTCGSSLYTELEVMADAVCIKAGSIDDKSVRDFSKTGVEFYTKNRMGYSAPVQGADQKPAFVDS</sequence>
<keyword evidence="4" id="KW-0456">Lyase</keyword>
<comment type="caution">
    <text evidence="6">The sequence shown here is derived from an EMBL/GenBank/DDBJ whole genome shotgun (WGS) entry which is preliminary data.</text>
</comment>
<evidence type="ECO:0000259" key="5">
    <source>
        <dbReference type="PROSITE" id="PS51891"/>
    </source>
</evidence>
<evidence type="ECO:0000256" key="1">
    <source>
        <dbReference type="ARBA" id="ARBA00005495"/>
    </source>
</evidence>
<dbReference type="InterPro" id="IPR006913">
    <property type="entry name" value="CENP-V/GFA"/>
</dbReference>
<dbReference type="EMBL" id="JBHFEH010000012">
    <property type="protein sequence ID" value="KAL2055178.1"/>
    <property type="molecule type" value="Genomic_DNA"/>
</dbReference>